<keyword evidence="5" id="KW-1185">Reference proteome</keyword>
<dbReference type="AlphaFoldDB" id="A0A2P2DCH4"/>
<name>A0A2P2DCH4_9LEPT</name>
<evidence type="ECO:0000313" key="5">
    <source>
        <dbReference type="Proteomes" id="UP000245206"/>
    </source>
</evidence>
<keyword evidence="1" id="KW-0677">Repeat</keyword>
<protein>
    <submittedName>
        <fullName evidence="4">Ankyrin repeat-containing protein</fullName>
    </submittedName>
</protein>
<proteinExistence type="predicted"/>
<feature type="repeat" description="ANK" evidence="3">
    <location>
        <begin position="118"/>
        <end position="151"/>
    </location>
</feature>
<dbReference type="SMART" id="SM00248">
    <property type="entry name" value="ANK"/>
    <property type="match status" value="2"/>
</dbReference>
<dbReference type="PROSITE" id="PS50088">
    <property type="entry name" value="ANK_REPEAT"/>
    <property type="match status" value="2"/>
</dbReference>
<evidence type="ECO:0000313" key="4">
    <source>
        <dbReference type="EMBL" id="GBF42346.1"/>
    </source>
</evidence>
<keyword evidence="2 3" id="KW-0040">ANK repeat</keyword>
<accession>A0A2P2DCH4</accession>
<dbReference type="InterPro" id="IPR036770">
    <property type="entry name" value="Ankyrin_rpt-contain_sf"/>
</dbReference>
<comment type="caution">
    <text evidence="4">The sequence shown here is derived from an EMBL/GenBank/DDBJ whole genome shotgun (WGS) entry which is preliminary data.</text>
</comment>
<dbReference type="Proteomes" id="UP000245206">
    <property type="component" value="Unassembled WGS sequence"/>
</dbReference>
<sequence>MGMIQNIIDFALKSKSNIRLRSLCSAITRGDRDSFDLLLSDAELKKICLTESALLLGLAVVEVSDLYFLKRLLAIGLNPDEPDNMGLYPIHKATETGNIEAVEVLLYAGANPNAADPSGVTALHIANSFDGLGELSDLLIRMGANIYQRDKLGKRYLM</sequence>
<dbReference type="Gene3D" id="1.25.40.20">
    <property type="entry name" value="Ankyrin repeat-containing domain"/>
    <property type="match status" value="1"/>
</dbReference>
<evidence type="ECO:0000256" key="3">
    <source>
        <dbReference type="PROSITE-ProRule" id="PRU00023"/>
    </source>
</evidence>
<evidence type="ECO:0000256" key="1">
    <source>
        <dbReference type="ARBA" id="ARBA00022737"/>
    </source>
</evidence>
<dbReference type="EMBL" id="BFAZ01000008">
    <property type="protein sequence ID" value="GBF42346.1"/>
    <property type="molecule type" value="Genomic_DNA"/>
</dbReference>
<organism evidence="4 5">
    <name type="scientific">Leptospira ellinghausenii</name>
    <dbReference type="NCBI Taxonomy" id="1917822"/>
    <lineage>
        <taxon>Bacteria</taxon>
        <taxon>Pseudomonadati</taxon>
        <taxon>Spirochaetota</taxon>
        <taxon>Spirochaetia</taxon>
        <taxon>Leptospirales</taxon>
        <taxon>Leptospiraceae</taxon>
        <taxon>Leptospira</taxon>
    </lineage>
</organism>
<dbReference type="SUPFAM" id="SSF48403">
    <property type="entry name" value="Ankyrin repeat"/>
    <property type="match status" value="1"/>
</dbReference>
<evidence type="ECO:0000256" key="2">
    <source>
        <dbReference type="ARBA" id="ARBA00023043"/>
    </source>
</evidence>
<reference evidence="5" key="1">
    <citation type="journal article" date="2019" name="Microbiol. Immunol.">
        <title>Molecular and phenotypic characterization of Leptospira johnsonii sp. nov., Leptospira ellinghausenii sp. nov. and Leptospira ryugenii sp. nov. isolated from soil and water in Japan.</title>
        <authorList>
            <person name="Masuzawa T."/>
            <person name="Saito M."/>
            <person name="Nakao R."/>
            <person name="Nikaido Y."/>
            <person name="Matsumoto M."/>
            <person name="Ogawa M."/>
            <person name="Yokoyama M."/>
            <person name="Hidaka Y."/>
            <person name="Tomita J."/>
            <person name="Sakakibara K."/>
            <person name="Suzuki K."/>
            <person name="Yasuda S."/>
            <person name="Sato H."/>
            <person name="Yamaguchi M."/>
            <person name="Yoshida S.I."/>
            <person name="Koizumi N."/>
            <person name="Kawamura Y."/>
        </authorList>
    </citation>
    <scope>NUCLEOTIDE SEQUENCE [LARGE SCALE GENOMIC DNA]</scope>
    <source>
        <strain evidence="5">E18</strain>
    </source>
</reference>
<dbReference type="Pfam" id="PF12796">
    <property type="entry name" value="Ank_2"/>
    <property type="match status" value="1"/>
</dbReference>
<gene>
    <name evidence="4" type="ORF">LPTSP2_16330</name>
</gene>
<dbReference type="InterPro" id="IPR002110">
    <property type="entry name" value="Ankyrin_rpt"/>
</dbReference>
<dbReference type="PROSITE" id="PS50297">
    <property type="entry name" value="ANK_REP_REGION"/>
    <property type="match status" value="2"/>
</dbReference>
<dbReference type="PANTHER" id="PTHR24198:SF195">
    <property type="entry name" value="DEATH DOMAIN-CONTAINING PROTEIN"/>
    <property type="match status" value="1"/>
</dbReference>
<feature type="repeat" description="ANK" evidence="3">
    <location>
        <begin position="85"/>
        <end position="117"/>
    </location>
</feature>
<dbReference type="PANTHER" id="PTHR24198">
    <property type="entry name" value="ANKYRIN REPEAT AND PROTEIN KINASE DOMAIN-CONTAINING PROTEIN"/>
    <property type="match status" value="1"/>
</dbReference>